<sequence length="712" mass="82007">MRFTPSCFNPFKEPHNKNTKNLCKFPDQDLWKFPAADETSMLCVRCRFRVREYILPEPQEEDIILSQVSVENLSISAEISTPENSITTTASNFSDDLCNYNDHSLEQLYSEKKYRVKKLDESYVALDNKFRSQFRILPESTYSKISQDHSLMIAKVKELFNAETDTEKNTENFNHVKSPGNQPLNLDIKKLVIDFYENEENSKQLAGMKDFKSVKNCDGDRIRVQKKLILCNLKELYQNFKTQYDSVPIRFSKFASLRPAHCILAGSSGTHVVCVCTIHQNVKLMLEGCNFPKFTKNSHWIDESQPVYKNLLNKLVCANPTEFIKSSLPGMLGQMARFYTPLLLTNIAAVVLMTLKCQLRSLKNGHCSIFFVAVKEGAKPYYVLTIAKLLAKIFSGEKWINLFPKPDVLFLIEDRTDFFLLPLLLYLCSVGIVWLLAVIFSISLITLESTVHRLVLTFLARTVSFTINWSDYLMSVFHKVPFIVAGFLIFLCLSTCGSLALCVGAVFYFLKLTQMSHDYIEEVVWFIVKKFAKRCKQALSKKKTASKEKSQEKCMDDVAENITDLETNLNEEQNEDVENDMPENVGRKQIEENSLFNEVDSSNNIDNNEDQIETEKNDSVDAIKLEKEQNDDKEYEDEANQTITQSNQQAKREEKDQHEEQSENNEEKPKKSENELSNSYNSIFFHSTLFFIWCIITVINIPAVLTWAHNFK</sequence>
<dbReference type="Proteomes" id="UP001162156">
    <property type="component" value="Unassembled WGS sequence"/>
</dbReference>
<comment type="caution">
    <text evidence="3">The sequence shown here is derived from an EMBL/GenBank/DDBJ whole genome shotgun (WGS) entry which is preliminary data.</text>
</comment>
<proteinExistence type="predicted"/>
<evidence type="ECO:0000313" key="4">
    <source>
        <dbReference type="Proteomes" id="UP001162156"/>
    </source>
</evidence>
<dbReference type="GO" id="GO:0016020">
    <property type="term" value="C:membrane"/>
    <property type="evidence" value="ECO:0007669"/>
    <property type="project" value="GOC"/>
</dbReference>
<feature type="transmembrane region" description="Helical" evidence="2">
    <location>
        <begin position="482"/>
        <end position="510"/>
    </location>
</feature>
<protein>
    <submittedName>
        <fullName evidence="3">Uncharacterized protein</fullName>
    </submittedName>
</protein>
<evidence type="ECO:0000256" key="1">
    <source>
        <dbReference type="SAM" id="MobiDB-lite"/>
    </source>
</evidence>
<evidence type="ECO:0000256" key="2">
    <source>
        <dbReference type="SAM" id="Phobius"/>
    </source>
</evidence>
<dbReference type="EMBL" id="JANEYF010003604">
    <property type="protein sequence ID" value="KAJ8935241.1"/>
    <property type="molecule type" value="Genomic_DNA"/>
</dbReference>
<dbReference type="InterPro" id="IPR039529">
    <property type="entry name" value="PGAP1/BST1"/>
</dbReference>
<gene>
    <name evidence="3" type="ORF">NQ314_012916</name>
</gene>
<reference evidence="3" key="1">
    <citation type="journal article" date="2023" name="Insect Mol. Biol.">
        <title>Genome sequencing provides insights into the evolution of gene families encoding plant cell wall-degrading enzymes in longhorned beetles.</title>
        <authorList>
            <person name="Shin N.R."/>
            <person name="Okamura Y."/>
            <person name="Kirsch R."/>
            <person name="Pauchet Y."/>
        </authorList>
    </citation>
    <scope>NUCLEOTIDE SEQUENCE</scope>
    <source>
        <strain evidence="3">RBIC_L_NR</strain>
    </source>
</reference>
<feature type="compositionally biased region" description="Basic and acidic residues" evidence="1">
    <location>
        <begin position="613"/>
        <end position="632"/>
    </location>
</feature>
<dbReference type="GO" id="GO:0006888">
    <property type="term" value="P:endoplasmic reticulum to Golgi vesicle-mediated transport"/>
    <property type="evidence" value="ECO:0007669"/>
    <property type="project" value="TreeGrafter"/>
</dbReference>
<organism evidence="3 4">
    <name type="scientific">Rhamnusium bicolor</name>
    <dbReference type="NCBI Taxonomy" id="1586634"/>
    <lineage>
        <taxon>Eukaryota</taxon>
        <taxon>Metazoa</taxon>
        <taxon>Ecdysozoa</taxon>
        <taxon>Arthropoda</taxon>
        <taxon>Hexapoda</taxon>
        <taxon>Insecta</taxon>
        <taxon>Pterygota</taxon>
        <taxon>Neoptera</taxon>
        <taxon>Endopterygota</taxon>
        <taxon>Coleoptera</taxon>
        <taxon>Polyphaga</taxon>
        <taxon>Cucujiformia</taxon>
        <taxon>Chrysomeloidea</taxon>
        <taxon>Cerambycidae</taxon>
        <taxon>Lepturinae</taxon>
        <taxon>Rhagiini</taxon>
        <taxon>Rhamnusium</taxon>
    </lineage>
</organism>
<dbReference type="GO" id="GO:0050185">
    <property type="term" value="F:phosphatidylinositol deacylase activity"/>
    <property type="evidence" value="ECO:0007669"/>
    <property type="project" value="TreeGrafter"/>
</dbReference>
<keyword evidence="2" id="KW-1133">Transmembrane helix</keyword>
<evidence type="ECO:0000313" key="3">
    <source>
        <dbReference type="EMBL" id="KAJ8935241.1"/>
    </source>
</evidence>
<feature type="compositionally biased region" description="Basic and acidic residues" evidence="1">
    <location>
        <begin position="650"/>
        <end position="674"/>
    </location>
</feature>
<dbReference type="GO" id="GO:0006505">
    <property type="term" value="P:GPI anchor metabolic process"/>
    <property type="evidence" value="ECO:0007669"/>
    <property type="project" value="TreeGrafter"/>
</dbReference>
<dbReference type="PANTHER" id="PTHR15495">
    <property type="entry name" value="NEGATIVE REGULATOR OF VESICLE FORMATION-RELATED"/>
    <property type="match status" value="1"/>
</dbReference>
<keyword evidence="2" id="KW-0472">Membrane</keyword>
<feature type="transmembrane region" description="Helical" evidence="2">
    <location>
        <begin position="683"/>
        <end position="708"/>
    </location>
</feature>
<feature type="region of interest" description="Disordered" evidence="1">
    <location>
        <begin position="593"/>
        <end position="674"/>
    </location>
</feature>
<dbReference type="GO" id="GO:0005783">
    <property type="term" value="C:endoplasmic reticulum"/>
    <property type="evidence" value="ECO:0007669"/>
    <property type="project" value="TreeGrafter"/>
</dbReference>
<accession>A0AAV8X9G1</accession>
<feature type="transmembrane region" description="Helical" evidence="2">
    <location>
        <begin position="423"/>
        <end position="445"/>
    </location>
</feature>
<feature type="compositionally biased region" description="Polar residues" evidence="1">
    <location>
        <begin position="640"/>
        <end position="649"/>
    </location>
</feature>
<dbReference type="PANTHER" id="PTHR15495:SF7">
    <property type="entry name" value="GPI INOSITOL-DEACYLASE"/>
    <property type="match status" value="1"/>
</dbReference>
<name>A0AAV8X9G1_9CUCU</name>
<feature type="transmembrane region" description="Helical" evidence="2">
    <location>
        <begin position="338"/>
        <end position="355"/>
    </location>
</feature>
<dbReference type="AlphaFoldDB" id="A0AAV8X9G1"/>
<keyword evidence="2" id="KW-0812">Transmembrane</keyword>
<keyword evidence="4" id="KW-1185">Reference proteome</keyword>
<feature type="compositionally biased region" description="Polar residues" evidence="1">
    <location>
        <begin position="593"/>
        <end position="606"/>
    </location>
</feature>